<comment type="cofactor">
    <cofactor evidence="6">
        <name>Mg(2+)</name>
        <dbReference type="ChEBI" id="CHEBI:18420"/>
    </cofactor>
</comment>
<feature type="region of interest" description="Disordered" evidence="7">
    <location>
        <begin position="755"/>
        <end position="803"/>
    </location>
</feature>
<evidence type="ECO:0000256" key="4">
    <source>
        <dbReference type="ARBA" id="ARBA00022833"/>
    </source>
</evidence>
<keyword evidence="3" id="KW-0863">Zinc-finger</keyword>
<dbReference type="SUPFAM" id="SSF50249">
    <property type="entry name" value="Nucleic acid-binding proteins"/>
    <property type="match status" value="2"/>
</dbReference>
<dbReference type="CDD" id="cd04476">
    <property type="entry name" value="RPA1_DBD_C"/>
    <property type="match status" value="1"/>
</dbReference>
<feature type="region of interest" description="Disordered" evidence="7">
    <location>
        <begin position="728"/>
        <end position="747"/>
    </location>
</feature>
<evidence type="ECO:0000313" key="11">
    <source>
        <dbReference type="EMBL" id="CAD6244378.1"/>
    </source>
</evidence>
<keyword evidence="4" id="KW-0862">Zinc</keyword>
<dbReference type="GO" id="GO:0005524">
    <property type="term" value="F:ATP binding"/>
    <property type="evidence" value="ECO:0007669"/>
    <property type="project" value="UniProtKB-KW"/>
</dbReference>
<comment type="similarity">
    <text evidence="1">Belongs to the replication factor A protein 1 family.</text>
</comment>
<dbReference type="GO" id="GO:0003677">
    <property type="term" value="F:DNA binding"/>
    <property type="evidence" value="ECO:0007669"/>
    <property type="project" value="UniProtKB-KW"/>
</dbReference>
<evidence type="ECO:0000313" key="12">
    <source>
        <dbReference type="Proteomes" id="UP000604825"/>
    </source>
</evidence>
<keyword evidence="2" id="KW-0479">Metal-binding</keyword>
<dbReference type="InterPro" id="IPR012340">
    <property type="entry name" value="NA-bd_OB-fold"/>
</dbReference>
<dbReference type="GO" id="GO:0016787">
    <property type="term" value="F:hydrolase activity"/>
    <property type="evidence" value="ECO:0007669"/>
    <property type="project" value="UniProtKB-KW"/>
</dbReference>
<evidence type="ECO:0000256" key="1">
    <source>
        <dbReference type="ARBA" id="ARBA00005690"/>
    </source>
</evidence>
<evidence type="ECO:0000259" key="9">
    <source>
        <dbReference type="Pfam" id="PF08646"/>
    </source>
</evidence>
<feature type="compositionally biased region" description="Polar residues" evidence="7">
    <location>
        <begin position="735"/>
        <end position="746"/>
    </location>
</feature>
<dbReference type="PANTHER" id="PTHR10492:SF90">
    <property type="entry name" value="ATP-DEPENDENT DNA HELICASE"/>
    <property type="match status" value="1"/>
</dbReference>
<evidence type="ECO:0000256" key="2">
    <source>
        <dbReference type="ARBA" id="ARBA00022723"/>
    </source>
</evidence>
<keyword evidence="6" id="KW-0378">Hydrolase</keyword>
<keyword evidence="6" id="KW-0347">Helicase</keyword>
<dbReference type="Gene3D" id="3.40.50.300">
    <property type="entry name" value="P-loop containing nucleotide triphosphate hydrolases"/>
    <property type="match status" value="1"/>
</dbReference>
<dbReference type="Pfam" id="PF05970">
    <property type="entry name" value="PIF1"/>
    <property type="match status" value="1"/>
</dbReference>
<keyword evidence="12" id="KW-1185">Reference proteome</keyword>
<keyword evidence="6" id="KW-0234">DNA repair</keyword>
<reference evidence="11" key="1">
    <citation type="submission" date="2020-10" db="EMBL/GenBank/DDBJ databases">
        <authorList>
            <person name="Han B."/>
            <person name="Lu T."/>
            <person name="Zhao Q."/>
            <person name="Huang X."/>
            <person name="Zhao Y."/>
        </authorList>
    </citation>
    <scope>NUCLEOTIDE SEQUENCE</scope>
</reference>
<sequence length="850" mass="96868">MEKLVSAEFLRRTMLTQWFKCNAIFPKARTLTYPQFPSRWLWDQRDRKWHKRKQKFGKIGRLHYVHPSAGERYYLRMFLLIVKGATSYENLRFHNGTYHHTFKEACRSYGLLGDDQEWYNAFDESAAWATSAQLRSLFVTMILFCEVEMVGDPNYAVPDSRTRDFLLDELAILFSQSGKNIVDYNLPPKTQSEYPILHNRLVEEELSHPSDPSIDLNNPTISLNEDQANAFNTIVQRVEQNQPGFFFVSGYKGTGKTYLWNRMVGYLRAKNKIVLTVASSGVAALLLQGGRTAHSRFKIPCEEVAAFSRWILDIGEGKIPCTARDGDDEPSWITVPQQLLITPDEDRLVAIVHSVYPNFHARYKDPVYLSQRAILAPTNELTDTVNDYMIPLVPGTEKECLSSDTIDKSTAQQEAYDLLYPIEFLNSISDVIGYLVKYEATHTFVPKNQEKAKTLREIYIKDLRDNMMKITLWSEHARAFNISNIYDSEAGNVIVCLVVGCVPREDIKNNDKPCLTGSSACCYYLNPNIPEARPFYSRFKNTPVYIDRPTDEETHSPAEDIELLEKTIDALNQVDPFDEEGPFKCTVTVVSIIISTSWWYMSCKLCKKKAEQQPDGSYKCQKCQGTATVPRYLISFTGRDETGEARFFAYDDEAYKMIQRDCESVMNPLAPRDALPQPLQKIINSTFLLSVDLTNDSCKSTKYKQYQVKAVLARPPKQSETDIISMSQYEEKKPTNASTDTDSPQHPSEVLLIESGTQQTPVPALDTDKETCKDDDTRSSAVHPGAQRNLFGHPDSTNKNDEEDQTINDLKRLAAQDASSSKTKSKKYATNTNMLHIFIDPYHFSSFTDS</sequence>
<feature type="domain" description="DNA helicase Pif1-like DEAD-box helicase" evidence="8">
    <location>
        <begin position="223"/>
        <end position="302"/>
    </location>
</feature>
<dbReference type="InterPro" id="IPR010285">
    <property type="entry name" value="DNA_helicase_pif1-like_DEAD"/>
</dbReference>
<dbReference type="InterPro" id="IPR047192">
    <property type="entry name" value="Euk_RPA1_DBD_C"/>
</dbReference>
<dbReference type="GO" id="GO:0000723">
    <property type="term" value="P:telomere maintenance"/>
    <property type="evidence" value="ECO:0007669"/>
    <property type="project" value="InterPro"/>
</dbReference>
<protein>
    <recommendedName>
        <fullName evidence="6">ATP-dependent DNA helicase</fullName>
        <ecNumber evidence="6">5.6.2.3</ecNumber>
    </recommendedName>
</protein>
<accession>A0A811PN64</accession>
<dbReference type="GO" id="GO:0006310">
    <property type="term" value="P:DNA recombination"/>
    <property type="evidence" value="ECO:0007669"/>
    <property type="project" value="UniProtKB-KW"/>
</dbReference>
<dbReference type="InterPro" id="IPR031657">
    <property type="entry name" value="REPA_OB_2"/>
</dbReference>
<organism evidence="11 12">
    <name type="scientific">Miscanthus lutarioriparius</name>
    <dbReference type="NCBI Taxonomy" id="422564"/>
    <lineage>
        <taxon>Eukaryota</taxon>
        <taxon>Viridiplantae</taxon>
        <taxon>Streptophyta</taxon>
        <taxon>Embryophyta</taxon>
        <taxon>Tracheophyta</taxon>
        <taxon>Spermatophyta</taxon>
        <taxon>Magnoliopsida</taxon>
        <taxon>Liliopsida</taxon>
        <taxon>Poales</taxon>
        <taxon>Poaceae</taxon>
        <taxon>PACMAD clade</taxon>
        <taxon>Panicoideae</taxon>
        <taxon>Andropogonodae</taxon>
        <taxon>Andropogoneae</taxon>
        <taxon>Saccharinae</taxon>
        <taxon>Miscanthus</taxon>
    </lineage>
</organism>
<comment type="caution">
    <text evidence="11">The sequence shown here is derived from an EMBL/GenBank/DDBJ whole genome shotgun (WGS) entry which is preliminary data.</text>
</comment>
<dbReference type="InterPro" id="IPR013955">
    <property type="entry name" value="Rep_factor-A_C"/>
</dbReference>
<dbReference type="Gene3D" id="2.40.50.140">
    <property type="entry name" value="Nucleic acid-binding proteins"/>
    <property type="match status" value="2"/>
</dbReference>
<dbReference type="EMBL" id="CAJGYO010000007">
    <property type="protein sequence ID" value="CAD6244378.1"/>
    <property type="molecule type" value="Genomic_DNA"/>
</dbReference>
<dbReference type="GO" id="GO:0006281">
    <property type="term" value="P:DNA repair"/>
    <property type="evidence" value="ECO:0007669"/>
    <property type="project" value="UniProtKB-KW"/>
</dbReference>
<keyword evidence="6" id="KW-0067">ATP-binding</keyword>
<evidence type="ECO:0000256" key="7">
    <source>
        <dbReference type="SAM" id="MobiDB-lite"/>
    </source>
</evidence>
<name>A0A811PN64_9POAL</name>
<gene>
    <name evidence="11" type="ORF">NCGR_LOCUS29078</name>
</gene>
<evidence type="ECO:0000256" key="6">
    <source>
        <dbReference type="RuleBase" id="RU363044"/>
    </source>
</evidence>
<proteinExistence type="inferred from homology"/>
<dbReference type="OrthoDB" id="2439059at2759"/>
<feature type="domain" description="Replication protein A OB" evidence="10">
    <location>
        <begin position="426"/>
        <end position="483"/>
    </location>
</feature>
<dbReference type="GO" id="GO:0043139">
    <property type="term" value="F:5'-3' DNA helicase activity"/>
    <property type="evidence" value="ECO:0007669"/>
    <property type="project" value="UniProtKB-EC"/>
</dbReference>
<keyword evidence="6" id="KW-0233">DNA recombination</keyword>
<keyword evidence="6" id="KW-0547">Nucleotide-binding</keyword>
<evidence type="ECO:0000259" key="8">
    <source>
        <dbReference type="Pfam" id="PF05970"/>
    </source>
</evidence>
<dbReference type="CDD" id="cd04481">
    <property type="entry name" value="RPA1_DBD_B_like"/>
    <property type="match status" value="1"/>
</dbReference>
<feature type="domain" description="Replication factor A C-terminal" evidence="9">
    <location>
        <begin position="588"/>
        <end position="711"/>
    </location>
</feature>
<evidence type="ECO:0000256" key="5">
    <source>
        <dbReference type="ARBA" id="ARBA00023125"/>
    </source>
</evidence>
<feature type="compositionally biased region" description="Basic and acidic residues" evidence="7">
    <location>
        <begin position="766"/>
        <end position="778"/>
    </location>
</feature>
<comment type="similarity">
    <text evidence="6">Belongs to the helicase family.</text>
</comment>
<dbReference type="InterPro" id="IPR027417">
    <property type="entry name" value="P-loop_NTPase"/>
</dbReference>
<dbReference type="Pfam" id="PF16900">
    <property type="entry name" value="REPA_OB_2"/>
    <property type="match status" value="1"/>
</dbReference>
<keyword evidence="6" id="KW-0227">DNA damage</keyword>
<comment type="catalytic activity">
    <reaction evidence="6">
        <text>ATP + H2O = ADP + phosphate + H(+)</text>
        <dbReference type="Rhea" id="RHEA:13065"/>
        <dbReference type="ChEBI" id="CHEBI:15377"/>
        <dbReference type="ChEBI" id="CHEBI:15378"/>
        <dbReference type="ChEBI" id="CHEBI:30616"/>
        <dbReference type="ChEBI" id="CHEBI:43474"/>
        <dbReference type="ChEBI" id="CHEBI:456216"/>
        <dbReference type="EC" id="5.6.2.3"/>
    </reaction>
</comment>
<keyword evidence="5" id="KW-0238">DNA-binding</keyword>
<dbReference type="Proteomes" id="UP000604825">
    <property type="component" value="Unassembled WGS sequence"/>
</dbReference>
<dbReference type="AlphaFoldDB" id="A0A811PN64"/>
<evidence type="ECO:0000259" key="10">
    <source>
        <dbReference type="Pfam" id="PF16900"/>
    </source>
</evidence>
<dbReference type="EC" id="5.6.2.3" evidence="6"/>
<dbReference type="GO" id="GO:0008270">
    <property type="term" value="F:zinc ion binding"/>
    <property type="evidence" value="ECO:0007669"/>
    <property type="project" value="UniProtKB-KW"/>
</dbReference>
<dbReference type="SUPFAM" id="SSF52540">
    <property type="entry name" value="P-loop containing nucleoside triphosphate hydrolases"/>
    <property type="match status" value="1"/>
</dbReference>
<dbReference type="PANTHER" id="PTHR10492">
    <property type="match status" value="1"/>
</dbReference>
<dbReference type="Pfam" id="PF08646">
    <property type="entry name" value="Rep_fac-A_C"/>
    <property type="match status" value="1"/>
</dbReference>
<evidence type="ECO:0000256" key="3">
    <source>
        <dbReference type="ARBA" id="ARBA00022771"/>
    </source>
</evidence>